<dbReference type="PANTHER" id="PTHR33254">
    <property type="entry name" value="4-HYDROXY-4-METHYL-2-OXOGLUTARATE ALDOLASE 3-RELATED"/>
    <property type="match status" value="1"/>
</dbReference>
<comment type="similarity">
    <text evidence="3">Belongs to the class II aldolase/RraA-like family.</text>
</comment>
<evidence type="ECO:0000256" key="10">
    <source>
        <dbReference type="ARBA" id="ARBA00030169"/>
    </source>
</evidence>
<evidence type="ECO:0000256" key="8">
    <source>
        <dbReference type="ARBA" id="ARBA00025046"/>
    </source>
</evidence>
<dbReference type="GO" id="GO:0046872">
    <property type="term" value="F:metal ion binding"/>
    <property type="evidence" value="ECO:0007669"/>
    <property type="project" value="UniProtKB-KW"/>
</dbReference>
<evidence type="ECO:0000256" key="1">
    <source>
        <dbReference type="ARBA" id="ARBA00001342"/>
    </source>
</evidence>
<dbReference type="GO" id="GO:0047443">
    <property type="term" value="F:4-hydroxy-4-methyl-2-oxoglutarate aldolase activity"/>
    <property type="evidence" value="ECO:0007669"/>
    <property type="project" value="UniProtKB-EC"/>
</dbReference>
<evidence type="ECO:0000256" key="5">
    <source>
        <dbReference type="ARBA" id="ARBA00012213"/>
    </source>
</evidence>
<comment type="function">
    <text evidence="8">Catalyzes the aldol cleavage of 4-hydroxy-4-methyl-2-oxoglutarate (HMG) into 2 molecules of pyruvate. Also contains a secondary oxaloacetate (OAA) decarboxylase activity due to the common pyruvate enolate transition state formed following C-C bond cleavage in the retro-aldol and decarboxylation reactions.</text>
</comment>
<organism evidence="14">
    <name type="scientific">Halalkalibacterium halodurans</name>
    <name type="common">Bacillus halodurans</name>
    <dbReference type="NCBI Taxonomy" id="86665"/>
    <lineage>
        <taxon>Bacteria</taxon>
        <taxon>Bacillati</taxon>
        <taxon>Bacillota</taxon>
        <taxon>Bacilli</taxon>
        <taxon>Bacillales</taxon>
        <taxon>Bacillaceae</taxon>
        <taxon>Halalkalibacterium (ex Joshi et al. 2022)</taxon>
    </lineage>
</organism>
<comment type="subunit">
    <text evidence="4">Homotrimer.</text>
</comment>
<comment type="cofactor">
    <cofactor evidence="13">
        <name>Mg(2+)</name>
        <dbReference type="ChEBI" id="CHEBI:18420"/>
    </cofactor>
</comment>
<dbReference type="PATRIC" id="fig|136160.3.peg.2366"/>
<dbReference type="EMBL" id="LILD01000001">
    <property type="protein sequence ID" value="KOO40198.1"/>
    <property type="molecule type" value="Genomic_DNA"/>
</dbReference>
<protein>
    <recommendedName>
        <fullName evidence="7">Putative 4-hydroxy-4-methyl-2-oxoglutarate aldolase</fullName>
        <ecNumber evidence="6">4.1.1.112</ecNumber>
        <ecNumber evidence="5">4.1.3.17</ecNumber>
    </recommendedName>
    <alternativeName>
        <fullName evidence="11">Oxaloacetate decarboxylase</fullName>
    </alternativeName>
    <alternativeName>
        <fullName evidence="9">Regulator of ribonuclease activity homolog</fullName>
    </alternativeName>
    <alternativeName>
        <fullName evidence="10">RraA-like protein</fullName>
    </alternativeName>
</protein>
<dbReference type="InterPro" id="IPR036704">
    <property type="entry name" value="RraA/RraA-like_sf"/>
</dbReference>
<evidence type="ECO:0000313" key="14">
    <source>
        <dbReference type="EMBL" id="KOO40198.1"/>
    </source>
</evidence>
<comment type="cofactor">
    <cofactor evidence="2">
        <name>a divalent metal cation</name>
        <dbReference type="ChEBI" id="CHEBI:60240"/>
    </cofactor>
</comment>
<evidence type="ECO:0000256" key="7">
    <source>
        <dbReference type="ARBA" id="ARBA00016549"/>
    </source>
</evidence>
<evidence type="ECO:0000256" key="9">
    <source>
        <dbReference type="ARBA" id="ARBA00029596"/>
    </source>
</evidence>
<dbReference type="GO" id="GO:0008948">
    <property type="term" value="F:oxaloacetate decarboxylase activity"/>
    <property type="evidence" value="ECO:0007669"/>
    <property type="project" value="UniProtKB-EC"/>
</dbReference>
<evidence type="ECO:0000256" key="13">
    <source>
        <dbReference type="PIRSR" id="PIRSR605493-1"/>
    </source>
</evidence>
<dbReference type="EC" id="4.1.1.112" evidence="6"/>
<dbReference type="InterPro" id="IPR005493">
    <property type="entry name" value="RraA/RraA-like"/>
</dbReference>
<keyword evidence="13" id="KW-0460">Magnesium</keyword>
<feature type="binding site" evidence="13">
    <location>
        <position position="105"/>
    </location>
    <ligand>
        <name>Mg(2+)</name>
        <dbReference type="ChEBI" id="CHEBI:18420"/>
    </ligand>
</feature>
<comment type="catalytic activity">
    <reaction evidence="12">
        <text>oxaloacetate + H(+) = pyruvate + CO2</text>
        <dbReference type="Rhea" id="RHEA:15641"/>
        <dbReference type="ChEBI" id="CHEBI:15361"/>
        <dbReference type="ChEBI" id="CHEBI:15378"/>
        <dbReference type="ChEBI" id="CHEBI:16452"/>
        <dbReference type="ChEBI" id="CHEBI:16526"/>
        <dbReference type="EC" id="4.1.1.112"/>
    </reaction>
</comment>
<comment type="catalytic activity">
    <reaction evidence="1">
        <text>4-hydroxy-4-methyl-2-oxoglutarate = 2 pyruvate</text>
        <dbReference type="Rhea" id="RHEA:22748"/>
        <dbReference type="ChEBI" id="CHEBI:15361"/>
        <dbReference type="ChEBI" id="CHEBI:58276"/>
        <dbReference type="EC" id="4.1.3.17"/>
    </reaction>
</comment>
<comment type="caution">
    <text evidence="14">The sequence shown here is derived from an EMBL/GenBank/DDBJ whole genome shotgun (WGS) entry which is preliminary data.</text>
</comment>
<dbReference type="EC" id="4.1.3.17" evidence="5"/>
<dbReference type="AlphaFoldDB" id="A0A0M0KP84"/>
<accession>A0A0M0KP84</accession>
<evidence type="ECO:0000256" key="4">
    <source>
        <dbReference type="ARBA" id="ARBA00011233"/>
    </source>
</evidence>
<dbReference type="Pfam" id="PF03737">
    <property type="entry name" value="RraA-like"/>
    <property type="match status" value="1"/>
</dbReference>
<evidence type="ECO:0000256" key="2">
    <source>
        <dbReference type="ARBA" id="ARBA00001968"/>
    </source>
</evidence>
<dbReference type="Gene3D" id="3.50.30.40">
    <property type="entry name" value="Ribonuclease E inhibitor RraA/RraA-like"/>
    <property type="match status" value="1"/>
</dbReference>
<evidence type="ECO:0000256" key="6">
    <source>
        <dbReference type="ARBA" id="ARBA00012947"/>
    </source>
</evidence>
<dbReference type="CDD" id="cd16841">
    <property type="entry name" value="RraA_family"/>
    <property type="match status" value="1"/>
</dbReference>
<reference evidence="14" key="1">
    <citation type="submission" date="2015-08" db="EMBL/GenBank/DDBJ databases">
        <title>Complete DNA Sequence of Pseudomonas syringae pv. actinidiae, the Causal Agent of Kiwifruit Canker Disease.</title>
        <authorList>
            <person name="Rikkerink E.H.A."/>
            <person name="Fineran P.C."/>
        </authorList>
    </citation>
    <scope>NUCLEOTIDE SEQUENCE</scope>
    <source>
        <strain evidence="14">DSM 13666</strain>
    </source>
</reference>
<keyword evidence="13" id="KW-0479">Metal-binding</keyword>
<proteinExistence type="inferred from homology"/>
<dbReference type="SUPFAM" id="SSF89562">
    <property type="entry name" value="RraA-like"/>
    <property type="match status" value="1"/>
</dbReference>
<gene>
    <name evidence="14" type="ORF">AMD02_09920</name>
</gene>
<feature type="binding site" evidence="13">
    <location>
        <begin position="82"/>
        <end position="85"/>
    </location>
    <ligand>
        <name>substrate</name>
    </ligand>
</feature>
<sequence length="205" mass="21540">MDFITQFRTIPTTCISDALDGLTNLTSSIKPLNENDQVVGPARTVQVATGDNLAVLKAMYEASPGDVIVIDAKGDCTRAIAGDFVLGMAKTLGIAGFVVDGAIRDIRASKGLNFPIFCRGTTIAASQKTGIGNINVPISCGGVPIRPGDLIVGDADGVTVIPKGQEENVLQKAKKKQADDGARERAISDNVMAIRAYLEKMIHPS</sequence>
<dbReference type="PANTHER" id="PTHR33254:SF4">
    <property type="entry name" value="4-HYDROXY-4-METHYL-2-OXOGLUTARATE ALDOLASE 3-RELATED"/>
    <property type="match status" value="1"/>
</dbReference>
<evidence type="ECO:0000256" key="3">
    <source>
        <dbReference type="ARBA" id="ARBA00008621"/>
    </source>
</evidence>
<name>A0A0M0KP84_ALKHA</name>
<evidence type="ECO:0000256" key="12">
    <source>
        <dbReference type="ARBA" id="ARBA00047973"/>
    </source>
</evidence>
<feature type="binding site" evidence="13">
    <location>
        <position position="104"/>
    </location>
    <ligand>
        <name>substrate</name>
    </ligand>
</feature>
<evidence type="ECO:0000256" key="11">
    <source>
        <dbReference type="ARBA" id="ARBA00032305"/>
    </source>
</evidence>